<gene>
    <name evidence="5" type="ORF">METZ01_LOCUS178948</name>
</gene>
<dbReference type="Gene3D" id="3.40.50.300">
    <property type="entry name" value="P-loop containing nucleotide triphosphate hydrolases"/>
    <property type="match status" value="1"/>
</dbReference>
<evidence type="ECO:0000256" key="1">
    <source>
        <dbReference type="ARBA" id="ARBA00022490"/>
    </source>
</evidence>
<organism evidence="5">
    <name type="scientific">marine metagenome</name>
    <dbReference type="NCBI Taxonomy" id="408172"/>
    <lineage>
        <taxon>unclassified sequences</taxon>
        <taxon>metagenomes</taxon>
        <taxon>ecological metagenomes</taxon>
    </lineage>
</organism>
<dbReference type="Pfam" id="PF02463">
    <property type="entry name" value="SMC_N"/>
    <property type="match status" value="1"/>
</dbReference>
<feature type="domain" description="RecF/RecN/SMC N-terminal" evidence="4">
    <location>
        <begin position="65"/>
        <end position="402"/>
    </location>
</feature>
<dbReference type="AlphaFoldDB" id="A0A382CJT3"/>
<dbReference type="SUPFAM" id="SSF52540">
    <property type="entry name" value="P-loop containing nucleoside triphosphate hydrolases"/>
    <property type="match status" value="1"/>
</dbReference>
<keyword evidence="2" id="KW-0238">DNA-binding</keyword>
<feature type="region of interest" description="Disordered" evidence="3">
    <location>
        <begin position="428"/>
        <end position="455"/>
    </location>
</feature>
<feature type="compositionally biased region" description="Basic and acidic residues" evidence="3">
    <location>
        <begin position="437"/>
        <end position="455"/>
    </location>
</feature>
<evidence type="ECO:0000313" key="5">
    <source>
        <dbReference type="EMBL" id="SVB26094.1"/>
    </source>
</evidence>
<name>A0A382CJT3_9ZZZZ</name>
<proteinExistence type="predicted"/>
<dbReference type="InterPro" id="IPR027417">
    <property type="entry name" value="P-loop_NTPase"/>
</dbReference>
<sequence length="478" mass="54620">VHRHVVLFVHLSPSGSGSWSSVRYDSLSGQPHKLIIARRHGENVPRRFLSVFLTSLACRRLSLRVSHLDVFGFKSFYNKTSIHFGDGITGIVGPNGCGKSNVVEAIRWVLGEQRASAIRGHKMEDVIFAGTRNRKPLGMSEVSITVDNNEGMLPIDYSEVTVTRRLFRSGESDYLLNKVPCRLLDIQNLLMDTGLGPGAYSVMEQGMVDEIVSEKTENRRRILEEAAGITKYKARRRSTWNKLESTEEDLTRLEDIIVEVKRQVDYLGRQVGRARRFQTLSTELKDVELRFSRHRFFALREELKPLETEFQSLSRDSESGLTQFTAREAELEKRRLAVTEAERTLQEAGVALSRCVEEIHELDNQLISTRERREAREHFIERATAQLDESRRNLAEASQQKAQTEAALVESREEIERSAEQVQQVETAAQQAESEYTESRRSLDGENHKLRDLLREKGERSGALVRLRTEREGLDRAK</sequence>
<dbReference type="GO" id="GO:0005737">
    <property type="term" value="C:cytoplasm"/>
    <property type="evidence" value="ECO:0007669"/>
    <property type="project" value="TreeGrafter"/>
</dbReference>
<dbReference type="PANTHER" id="PTHR42963">
    <property type="entry name" value="CHROMOSOME PARTITION PROTEIN MUKB"/>
    <property type="match status" value="1"/>
</dbReference>
<protein>
    <recommendedName>
        <fullName evidence="4">RecF/RecN/SMC N-terminal domain-containing protein</fullName>
    </recommendedName>
</protein>
<evidence type="ECO:0000259" key="4">
    <source>
        <dbReference type="Pfam" id="PF02463"/>
    </source>
</evidence>
<dbReference type="GO" id="GO:0003677">
    <property type="term" value="F:DNA binding"/>
    <property type="evidence" value="ECO:0007669"/>
    <property type="project" value="UniProtKB-KW"/>
</dbReference>
<reference evidence="5" key="1">
    <citation type="submission" date="2018-05" db="EMBL/GenBank/DDBJ databases">
        <authorList>
            <person name="Lanie J.A."/>
            <person name="Ng W.-L."/>
            <person name="Kazmierczak K.M."/>
            <person name="Andrzejewski T.M."/>
            <person name="Davidsen T.M."/>
            <person name="Wayne K.J."/>
            <person name="Tettelin H."/>
            <person name="Glass J.I."/>
            <person name="Rusch D."/>
            <person name="Podicherti R."/>
            <person name="Tsui H.-C.T."/>
            <person name="Winkler M.E."/>
        </authorList>
    </citation>
    <scope>NUCLEOTIDE SEQUENCE</scope>
</reference>
<feature type="non-terminal residue" evidence="5">
    <location>
        <position position="478"/>
    </location>
</feature>
<accession>A0A382CJT3</accession>
<dbReference type="PANTHER" id="PTHR42963:SF1">
    <property type="entry name" value="DUF4476 DOMAIN-CONTAINING PROTEIN"/>
    <property type="match status" value="1"/>
</dbReference>
<evidence type="ECO:0000256" key="3">
    <source>
        <dbReference type="SAM" id="MobiDB-lite"/>
    </source>
</evidence>
<dbReference type="InterPro" id="IPR050308">
    <property type="entry name" value="MukB/SMC"/>
</dbReference>
<dbReference type="InterPro" id="IPR003395">
    <property type="entry name" value="RecF/RecN/SMC_N"/>
</dbReference>
<dbReference type="EMBL" id="UINC01034754">
    <property type="protein sequence ID" value="SVB26094.1"/>
    <property type="molecule type" value="Genomic_DNA"/>
</dbReference>
<evidence type="ECO:0000256" key="2">
    <source>
        <dbReference type="ARBA" id="ARBA00023125"/>
    </source>
</evidence>
<feature type="non-terminal residue" evidence="5">
    <location>
        <position position="1"/>
    </location>
</feature>
<keyword evidence="1" id="KW-0963">Cytoplasm</keyword>